<dbReference type="EMBL" id="UZAU01000589">
    <property type="status" value="NOT_ANNOTATED_CDS"/>
    <property type="molecule type" value="Genomic_DNA"/>
</dbReference>
<dbReference type="Gramene" id="evm.model.06.1087">
    <property type="protein sequence ID" value="cds.evm.model.06.1087"/>
    <property type="gene ID" value="evm.TU.06.1087"/>
</dbReference>
<organism evidence="2 3">
    <name type="scientific">Cannabis sativa</name>
    <name type="common">Hemp</name>
    <name type="synonym">Marijuana</name>
    <dbReference type="NCBI Taxonomy" id="3483"/>
    <lineage>
        <taxon>Eukaryota</taxon>
        <taxon>Viridiplantae</taxon>
        <taxon>Streptophyta</taxon>
        <taxon>Embryophyta</taxon>
        <taxon>Tracheophyta</taxon>
        <taxon>Spermatophyta</taxon>
        <taxon>Magnoliopsida</taxon>
        <taxon>eudicotyledons</taxon>
        <taxon>Gunneridae</taxon>
        <taxon>Pentapetalae</taxon>
        <taxon>rosids</taxon>
        <taxon>fabids</taxon>
        <taxon>Rosales</taxon>
        <taxon>Cannabaceae</taxon>
        <taxon>Cannabis</taxon>
    </lineage>
</organism>
<protein>
    <recommendedName>
        <fullName evidence="1">Reverse transcriptase domain-containing protein</fullName>
    </recommendedName>
</protein>
<evidence type="ECO:0000313" key="3">
    <source>
        <dbReference type="Proteomes" id="UP000596661"/>
    </source>
</evidence>
<dbReference type="Proteomes" id="UP000596661">
    <property type="component" value="Chromosome 6"/>
</dbReference>
<dbReference type="Gene3D" id="3.60.10.10">
    <property type="entry name" value="Endonuclease/exonuclease/phosphatase"/>
    <property type="match status" value="1"/>
</dbReference>
<dbReference type="EnsemblPlants" id="evm.model.06.1087">
    <property type="protein sequence ID" value="cds.evm.model.06.1087"/>
    <property type="gene ID" value="evm.TU.06.1087"/>
</dbReference>
<dbReference type="OMA" id="KQDIIFW"/>
<sequence>MGDFNDVLEQEERIGSRVRTLTSHSFKDCVSQCQLEDIKSSGKFFTWCNNQQGDDRVYSKLDRVMANGKWMETYPGAEAIFLNEGAFDHSPALVIFHQLAHNGRKPFRYFKMWISHPEYTSRVQNIWQQQVLGTAMYQVVTKLKALKPIFKKMNHEGYNDLQSSAIKAVAILDNCQNQLSLDPLNQELQQQEASARSSFSQAHKNYQQFLQQKAKTTWVREGDDNTAIFHASLKARINQNRILSIVDMQGNRVDEPSTINEVFLDYYKQLLGTRMTNRREVLDHVIKSGPTVSIQQGVTLSAPVTNEEIKKAMFAIPGSKAPGPDGFSSFFFQDNWEMIGKDICEAVRSFLHSGQILKEINSTALTIIPKVKCPNSPSDFRPIACCNVIYKVATKVLCSRLKDIIPDIVGQNQGGFVKGRFIAHNIMICQDLVRHYGRKSTKPNCMIKLDLQKAYDTVEWDFIEEVLRGLLFPEKFISLVMNCVRTPKFSLFFNGSLHGFFESKRGLRQGDPLSPLLFVIGMEYLTRILKKVGNKADFSFHERCDTLKLNHLSFADDVLLFCKGDYKSIILLLQGLKLFSATSGLQPNKAKSAIYCCNMIDSDVTRVLEASGFSQQQTPFRYLGIPICHKRISKQECAILSEKMTARIRSWSTRHLSFAGRAVLINSVLTAIHSYWCQILKLPKKVINEIESICRAFLWKGQYLMQGAGLVAWENVCQSKIAGGIGIKRLAEWNTAALFKYVWAVANKEDNLWVRWVHAVYMKDGNWWDYQATNQESWYWKQIVAAKNQLKETIDTQHFAQRKYKISDGYELILPTQRRVTWSNEVWGRFNTPKHSFIEWLAVQKRLRTKDRLQRFQMLIDPKPHLCTQYATETHDHLFFRCPFSAGCLKHVKEWLSWGACSSDLQQLLKWIHKAKISKFRKKVLAAAAAHLVYSIWHSRNDQIWNNHLEVQDVIVQRVKQNVKHRIELFWPKKIGPKDRDWFHSL</sequence>
<dbReference type="PANTHER" id="PTHR33116:SF84">
    <property type="entry name" value="RNA-DIRECTED DNA POLYMERASE"/>
    <property type="match status" value="1"/>
</dbReference>
<evidence type="ECO:0000313" key="2">
    <source>
        <dbReference type="EnsemblPlants" id="cds.evm.model.06.1087"/>
    </source>
</evidence>
<dbReference type="Pfam" id="PF13966">
    <property type="entry name" value="zf-RVT"/>
    <property type="match status" value="1"/>
</dbReference>
<dbReference type="AlphaFoldDB" id="A0A803PT21"/>
<dbReference type="InterPro" id="IPR000477">
    <property type="entry name" value="RT_dom"/>
</dbReference>
<dbReference type="InterPro" id="IPR043502">
    <property type="entry name" value="DNA/RNA_pol_sf"/>
</dbReference>
<dbReference type="SUPFAM" id="SSF56219">
    <property type="entry name" value="DNase I-like"/>
    <property type="match status" value="1"/>
</dbReference>
<keyword evidence="3" id="KW-1185">Reference proteome</keyword>
<evidence type="ECO:0000259" key="1">
    <source>
        <dbReference type="PROSITE" id="PS50878"/>
    </source>
</evidence>
<name>A0A803PT21_CANSA</name>
<dbReference type="InterPro" id="IPR036691">
    <property type="entry name" value="Endo/exonu/phosph_ase_sf"/>
</dbReference>
<dbReference type="PANTHER" id="PTHR33116">
    <property type="entry name" value="REVERSE TRANSCRIPTASE ZINC-BINDING DOMAIN-CONTAINING PROTEIN-RELATED-RELATED"/>
    <property type="match status" value="1"/>
</dbReference>
<dbReference type="CDD" id="cd01650">
    <property type="entry name" value="RT_nLTR_like"/>
    <property type="match status" value="1"/>
</dbReference>
<dbReference type="Pfam" id="PF00078">
    <property type="entry name" value="RVT_1"/>
    <property type="match status" value="1"/>
</dbReference>
<reference evidence="2" key="2">
    <citation type="submission" date="2021-03" db="UniProtKB">
        <authorList>
            <consortium name="EnsemblPlants"/>
        </authorList>
    </citation>
    <scope>IDENTIFICATION</scope>
</reference>
<accession>A0A803PT21</accession>
<dbReference type="InterPro" id="IPR026960">
    <property type="entry name" value="RVT-Znf"/>
</dbReference>
<proteinExistence type="predicted"/>
<feature type="domain" description="Reverse transcriptase" evidence="1">
    <location>
        <begin position="349"/>
        <end position="627"/>
    </location>
</feature>
<dbReference type="PROSITE" id="PS50878">
    <property type="entry name" value="RT_POL"/>
    <property type="match status" value="1"/>
</dbReference>
<reference evidence="2" key="1">
    <citation type="submission" date="2018-11" db="EMBL/GenBank/DDBJ databases">
        <authorList>
            <person name="Grassa J C."/>
        </authorList>
    </citation>
    <scope>NUCLEOTIDE SEQUENCE [LARGE SCALE GENOMIC DNA]</scope>
</reference>
<dbReference type="SUPFAM" id="SSF56672">
    <property type="entry name" value="DNA/RNA polymerases"/>
    <property type="match status" value="1"/>
</dbReference>